<name>C9LFI2_9BACT</name>
<accession>C9LFI2</accession>
<sequence length="66" mass="7177">MIISKSTDDFERPTLRGCTLRRTMAGLSLRPNACPAKRPSLRACVAGVGIGSLIYQHIQTAICGRF</sequence>
<dbReference type="Proteomes" id="UP000003460">
    <property type="component" value="Unassembled WGS sequence"/>
</dbReference>
<comment type="caution">
    <text evidence="1">The sequence shown here is derived from an EMBL/GenBank/DDBJ whole genome shotgun (WGS) entry which is preliminary data.</text>
</comment>
<reference evidence="1" key="1">
    <citation type="submission" date="2009-09" db="EMBL/GenBank/DDBJ databases">
        <authorList>
            <person name="Weinstock G."/>
            <person name="Sodergren E."/>
            <person name="Clifton S."/>
            <person name="Fulton L."/>
            <person name="Fulton B."/>
            <person name="Courtney L."/>
            <person name="Fronick C."/>
            <person name="Harrison M."/>
            <person name="Strong C."/>
            <person name="Farmer C."/>
            <person name="Delahaunty K."/>
            <person name="Markovic C."/>
            <person name="Hall O."/>
            <person name="Minx P."/>
            <person name="Tomlinson C."/>
            <person name="Mitreva M."/>
            <person name="Nelson J."/>
            <person name="Hou S."/>
            <person name="Wollam A."/>
            <person name="Pepin K.H."/>
            <person name="Johnson M."/>
            <person name="Bhonagiri V."/>
            <person name="Nash W.E."/>
            <person name="Warren W."/>
            <person name="Chinwalla A."/>
            <person name="Mardis E.R."/>
            <person name="Wilson R.K."/>
        </authorList>
    </citation>
    <scope>NUCLEOTIDE SEQUENCE [LARGE SCALE GENOMIC DNA]</scope>
    <source>
        <strain evidence="1">ATCC 51259</strain>
    </source>
</reference>
<dbReference type="EMBL" id="ACIJ02000016">
    <property type="protein sequence ID" value="EEX72501.1"/>
    <property type="molecule type" value="Genomic_DNA"/>
</dbReference>
<protein>
    <submittedName>
        <fullName evidence="1">Uncharacterized protein</fullName>
    </submittedName>
</protein>
<evidence type="ECO:0000313" key="1">
    <source>
        <dbReference type="EMBL" id="EEX72501.1"/>
    </source>
</evidence>
<keyword evidence="2" id="KW-1185">Reference proteome</keyword>
<organism evidence="1 2">
    <name type="scientific">Alloprevotella tannerae ATCC 51259</name>
    <dbReference type="NCBI Taxonomy" id="626522"/>
    <lineage>
        <taxon>Bacteria</taxon>
        <taxon>Pseudomonadati</taxon>
        <taxon>Bacteroidota</taxon>
        <taxon>Bacteroidia</taxon>
        <taxon>Bacteroidales</taxon>
        <taxon>Prevotellaceae</taxon>
        <taxon>Alloprevotella</taxon>
    </lineage>
</organism>
<dbReference type="AlphaFoldDB" id="C9LFI2"/>
<dbReference type="STRING" id="626522.GCWU000325_00964"/>
<gene>
    <name evidence="1" type="ORF">GCWU000325_00964</name>
</gene>
<dbReference type="HOGENOM" id="CLU_2827649_0_0_10"/>
<proteinExistence type="predicted"/>
<evidence type="ECO:0000313" key="2">
    <source>
        <dbReference type="Proteomes" id="UP000003460"/>
    </source>
</evidence>